<dbReference type="Gene3D" id="3.60.21.10">
    <property type="match status" value="1"/>
</dbReference>
<dbReference type="RefSeq" id="XP_025601156.1">
    <property type="nucleotide sequence ID" value="XM_025743675.1"/>
</dbReference>
<dbReference type="GeneID" id="37271219"/>
<dbReference type="Proteomes" id="UP000245946">
    <property type="component" value="Unassembled WGS sequence"/>
</dbReference>
<evidence type="ECO:0000313" key="4">
    <source>
        <dbReference type="Proteomes" id="UP000245946"/>
    </source>
</evidence>
<protein>
    <submittedName>
        <fullName evidence="3">Metallo-dependent phosphatase</fullName>
    </submittedName>
</protein>
<dbReference type="STRING" id="58919.A0A316ZGI5"/>
<dbReference type="PANTHER" id="PTHR12905">
    <property type="entry name" value="METALLOPHOSPHOESTERASE"/>
    <property type="match status" value="1"/>
</dbReference>
<dbReference type="InterPro" id="IPR004843">
    <property type="entry name" value="Calcineurin-like_PHP"/>
</dbReference>
<dbReference type="EMBL" id="KZ819284">
    <property type="protein sequence ID" value="PWO00878.1"/>
    <property type="molecule type" value="Genomic_DNA"/>
</dbReference>
<evidence type="ECO:0000313" key="3">
    <source>
        <dbReference type="EMBL" id="PWO00878.1"/>
    </source>
</evidence>
<dbReference type="GO" id="GO:0016787">
    <property type="term" value="F:hydrolase activity"/>
    <property type="evidence" value="ECO:0007669"/>
    <property type="project" value="InterPro"/>
</dbReference>
<dbReference type="CDD" id="cd07379">
    <property type="entry name" value="MPP_239FB"/>
    <property type="match status" value="1"/>
</dbReference>
<feature type="region of interest" description="Disordered" evidence="1">
    <location>
        <begin position="1"/>
        <end position="31"/>
    </location>
</feature>
<gene>
    <name evidence="3" type="ORF">FA09DRAFT_333220</name>
</gene>
<evidence type="ECO:0000259" key="2">
    <source>
        <dbReference type="Pfam" id="PF00149"/>
    </source>
</evidence>
<proteinExistence type="predicted"/>
<dbReference type="OrthoDB" id="630188at2759"/>
<name>A0A316ZGI5_9BASI</name>
<dbReference type="PANTHER" id="PTHR12905:SF0">
    <property type="entry name" value="CALCINEURIN-LIKE PHOSPHOESTERASE DOMAIN-CONTAINING PROTEIN"/>
    <property type="match status" value="1"/>
</dbReference>
<reference evidence="3 4" key="1">
    <citation type="journal article" date="2018" name="Mol. Biol. Evol.">
        <title>Broad Genomic Sampling Reveals a Smut Pathogenic Ancestry of the Fungal Clade Ustilaginomycotina.</title>
        <authorList>
            <person name="Kijpornyongpan T."/>
            <person name="Mondo S.J."/>
            <person name="Barry K."/>
            <person name="Sandor L."/>
            <person name="Lee J."/>
            <person name="Lipzen A."/>
            <person name="Pangilinan J."/>
            <person name="LaButti K."/>
            <person name="Hainaut M."/>
            <person name="Henrissat B."/>
            <person name="Grigoriev I.V."/>
            <person name="Spatafora J.W."/>
            <person name="Aime M.C."/>
        </authorList>
    </citation>
    <scope>NUCLEOTIDE SEQUENCE [LARGE SCALE GENOMIC DNA]</scope>
    <source>
        <strain evidence="3 4">MCA 4186</strain>
    </source>
</reference>
<dbReference type="InterPro" id="IPR029052">
    <property type="entry name" value="Metallo-depent_PP-like"/>
</dbReference>
<accession>A0A316ZGI5</accession>
<sequence>MSDTAPPAGALSSGDAFHHTYDARSPPARPSEHHVRFVVISDTHSTEPSDVPDGDVLLHCGDLTDIGGTEAFERQIAWLRSLPHPRKIIIAGNHDHAADNSTGWYEREGYKIHEEYSQPRADPARVRQLLQDRSGGLRYLEDEALELTVDRDGVRDKCWRIYGSPWTPVFGSWAWNYERGAEHASAIPSNTDILMTHGPPHGYGGLDVVHSGANVGCEAVTQRLEAGEIRPRLHAFGHIHEARGVSRHEWSSEHSTIFANAAIADIDMGAFRERVFRYRVRHR</sequence>
<evidence type="ECO:0000256" key="1">
    <source>
        <dbReference type="SAM" id="MobiDB-lite"/>
    </source>
</evidence>
<feature type="domain" description="Calcineurin-like phosphoesterase" evidence="2">
    <location>
        <begin position="37"/>
        <end position="241"/>
    </location>
</feature>
<keyword evidence="4" id="KW-1185">Reference proteome</keyword>
<dbReference type="AlphaFoldDB" id="A0A316ZGI5"/>
<dbReference type="InterPro" id="IPR051693">
    <property type="entry name" value="UPF0046_metallophosphoest"/>
</dbReference>
<organism evidence="3 4">
    <name type="scientific">Tilletiopsis washingtonensis</name>
    <dbReference type="NCBI Taxonomy" id="58919"/>
    <lineage>
        <taxon>Eukaryota</taxon>
        <taxon>Fungi</taxon>
        <taxon>Dikarya</taxon>
        <taxon>Basidiomycota</taxon>
        <taxon>Ustilaginomycotina</taxon>
        <taxon>Exobasidiomycetes</taxon>
        <taxon>Entylomatales</taxon>
        <taxon>Entylomatales incertae sedis</taxon>
        <taxon>Tilletiopsis</taxon>
    </lineage>
</organism>
<dbReference type="SUPFAM" id="SSF56300">
    <property type="entry name" value="Metallo-dependent phosphatases"/>
    <property type="match status" value="1"/>
</dbReference>
<dbReference type="Pfam" id="PF00149">
    <property type="entry name" value="Metallophos"/>
    <property type="match status" value="1"/>
</dbReference>